<protein>
    <submittedName>
        <fullName evidence="9">Putative permease</fullName>
    </submittedName>
</protein>
<keyword evidence="6 8" id="KW-0472">Membrane</keyword>
<feature type="transmembrane region" description="Helical" evidence="8">
    <location>
        <begin position="259"/>
        <end position="281"/>
    </location>
</feature>
<organism evidence="9 10">
    <name type="scientific">Botrimarina mediterranea</name>
    <dbReference type="NCBI Taxonomy" id="2528022"/>
    <lineage>
        <taxon>Bacteria</taxon>
        <taxon>Pseudomonadati</taxon>
        <taxon>Planctomycetota</taxon>
        <taxon>Planctomycetia</taxon>
        <taxon>Pirellulales</taxon>
        <taxon>Lacipirellulaceae</taxon>
        <taxon>Botrimarina</taxon>
    </lineage>
</organism>
<reference evidence="9 10" key="1">
    <citation type="submission" date="2019-02" db="EMBL/GenBank/DDBJ databases">
        <title>Deep-cultivation of Planctomycetes and their phenomic and genomic characterization uncovers novel biology.</title>
        <authorList>
            <person name="Wiegand S."/>
            <person name="Jogler M."/>
            <person name="Boedeker C."/>
            <person name="Pinto D."/>
            <person name="Vollmers J."/>
            <person name="Rivas-Marin E."/>
            <person name="Kohn T."/>
            <person name="Peeters S.H."/>
            <person name="Heuer A."/>
            <person name="Rast P."/>
            <person name="Oberbeckmann S."/>
            <person name="Bunk B."/>
            <person name="Jeske O."/>
            <person name="Meyerdierks A."/>
            <person name="Storesund J.E."/>
            <person name="Kallscheuer N."/>
            <person name="Luecker S."/>
            <person name="Lage O.M."/>
            <person name="Pohl T."/>
            <person name="Merkel B.J."/>
            <person name="Hornburger P."/>
            <person name="Mueller R.-W."/>
            <person name="Bruemmer F."/>
            <person name="Labrenz M."/>
            <person name="Spormann A.M."/>
            <person name="Op den Camp H."/>
            <person name="Overmann J."/>
            <person name="Amann R."/>
            <person name="Jetten M.S.M."/>
            <person name="Mascher T."/>
            <person name="Medema M.H."/>
            <person name="Devos D.P."/>
            <person name="Kaster A.-K."/>
            <person name="Ovreas L."/>
            <person name="Rohde M."/>
            <person name="Galperin M.Y."/>
            <person name="Jogler C."/>
        </authorList>
    </citation>
    <scope>NUCLEOTIDE SEQUENCE [LARGE SCALE GENOMIC DNA]</scope>
    <source>
        <strain evidence="9 10">Spa11</strain>
    </source>
</reference>
<dbReference type="InterPro" id="IPR052923">
    <property type="entry name" value="UPF0718"/>
</dbReference>
<feature type="transmembrane region" description="Helical" evidence="8">
    <location>
        <begin position="216"/>
        <end position="238"/>
    </location>
</feature>
<keyword evidence="5 8" id="KW-1133">Transmembrane helix</keyword>
<keyword evidence="4 8" id="KW-0812">Transmembrane</keyword>
<feature type="transmembrane region" description="Helical" evidence="8">
    <location>
        <begin position="189"/>
        <end position="210"/>
    </location>
</feature>
<evidence type="ECO:0000313" key="9">
    <source>
        <dbReference type="EMBL" id="QDV75996.1"/>
    </source>
</evidence>
<feature type="transmembrane region" description="Helical" evidence="8">
    <location>
        <begin position="301"/>
        <end position="321"/>
    </location>
</feature>
<keyword evidence="3" id="KW-1003">Cell membrane</keyword>
<comment type="subcellular location">
    <subcellularLocation>
        <location evidence="1">Cell membrane</location>
        <topology evidence="1">Multi-pass membrane protein</topology>
    </subcellularLocation>
</comment>
<keyword evidence="10" id="KW-1185">Reference proteome</keyword>
<comment type="similarity">
    <text evidence="2">Belongs to the UPF0718 family.</text>
</comment>
<dbReference type="PANTHER" id="PTHR34184:SF4">
    <property type="entry name" value="UPF0718 PROTEIN YCGR"/>
    <property type="match status" value="1"/>
</dbReference>
<proteinExistence type="inferred from homology"/>
<sequence>MWRMTLELAPWMLLGAAIAGAMYAFLPQGLMQRLLGGKGAVWKSVLVGVPLPLCSCAVIPVGLGLKRQGATSGASVAFLIATPQTGVDSVLVTAGLLGWPLALFKVATALLTGLAGGWLTDAVTPKKFSLPVLDSGAPVAKDASFIARLRSGAAHADDLVRSIWKWLALGVVLSATITAFVPEDWLAGLGAYGGAAAMGAALALSLPLYVCATASVPIAASLAAAGLPTGAVIVFLMAGPASNAATIGAVYRGLGWRPLVAYLSTIVVGSIAGGMLYDTWLGGTRLTLTATDHLHHHEHGGAWWEIAAAVALIAWIAWCALRDLKKSSTHETPLADVGNPSCCSSDSEAKTACH</sequence>
<feature type="region of interest" description="Disordered" evidence="7">
    <location>
        <begin position="330"/>
        <end position="354"/>
    </location>
</feature>
<evidence type="ECO:0000256" key="2">
    <source>
        <dbReference type="ARBA" id="ARBA00006386"/>
    </source>
</evidence>
<evidence type="ECO:0000256" key="8">
    <source>
        <dbReference type="SAM" id="Phobius"/>
    </source>
</evidence>
<gene>
    <name evidence="9" type="ORF">Spa11_42200</name>
</gene>
<dbReference type="AlphaFoldDB" id="A0A518KDW9"/>
<name>A0A518KDW9_9BACT</name>
<evidence type="ECO:0000256" key="5">
    <source>
        <dbReference type="ARBA" id="ARBA00022989"/>
    </source>
</evidence>
<dbReference type="PANTHER" id="PTHR34184">
    <property type="entry name" value="UPF0718 PROTEIN YCGR"/>
    <property type="match status" value="1"/>
</dbReference>
<evidence type="ECO:0000256" key="4">
    <source>
        <dbReference type="ARBA" id="ARBA00022692"/>
    </source>
</evidence>
<evidence type="ECO:0000256" key="3">
    <source>
        <dbReference type="ARBA" id="ARBA00022475"/>
    </source>
</evidence>
<dbReference type="Pfam" id="PF03773">
    <property type="entry name" value="ArsP_1"/>
    <property type="match status" value="1"/>
</dbReference>
<feature type="transmembrane region" description="Helical" evidence="8">
    <location>
        <begin position="40"/>
        <end position="65"/>
    </location>
</feature>
<dbReference type="Proteomes" id="UP000316426">
    <property type="component" value="Chromosome"/>
</dbReference>
<dbReference type="InterPro" id="IPR005524">
    <property type="entry name" value="DUF318"/>
</dbReference>
<evidence type="ECO:0000256" key="1">
    <source>
        <dbReference type="ARBA" id="ARBA00004651"/>
    </source>
</evidence>
<evidence type="ECO:0000256" key="6">
    <source>
        <dbReference type="ARBA" id="ARBA00023136"/>
    </source>
</evidence>
<evidence type="ECO:0000313" key="10">
    <source>
        <dbReference type="Proteomes" id="UP000316426"/>
    </source>
</evidence>
<dbReference type="GO" id="GO:0005886">
    <property type="term" value="C:plasma membrane"/>
    <property type="evidence" value="ECO:0007669"/>
    <property type="project" value="UniProtKB-SubCell"/>
</dbReference>
<evidence type="ECO:0000256" key="7">
    <source>
        <dbReference type="SAM" id="MobiDB-lite"/>
    </source>
</evidence>
<dbReference type="KEGG" id="bmei:Spa11_42200"/>
<accession>A0A518KDW9</accession>
<dbReference type="EMBL" id="CP036349">
    <property type="protein sequence ID" value="QDV75996.1"/>
    <property type="molecule type" value="Genomic_DNA"/>
</dbReference>